<dbReference type="InterPro" id="IPR029025">
    <property type="entry name" value="T3SS_substrate_exporter_C"/>
</dbReference>
<gene>
    <name evidence="1" type="ORF">GQ588_08865</name>
</gene>
<name>A0A857DHF7_9FIRM</name>
<evidence type="ECO:0000313" key="2">
    <source>
        <dbReference type="Proteomes" id="UP000430508"/>
    </source>
</evidence>
<dbReference type="InterPro" id="IPR006135">
    <property type="entry name" value="T3SS_substrate_exporter"/>
</dbReference>
<sequence length="100" mass="11150">MKRESPSSKKQNMKKAAALAYDHVGAPRIVAKGEGYMAKKIIELAEEQGIPVQNDDTLVEALMQVEMSKEIPPELYQAVAEVLAFIYRLDKMKGTKKDTP</sequence>
<dbReference type="RefSeq" id="WP_019225965.1">
    <property type="nucleotide sequence ID" value="NZ_CP046996.1"/>
</dbReference>
<accession>A0A857DHF7</accession>
<dbReference type="GO" id="GO:0005886">
    <property type="term" value="C:plasma membrane"/>
    <property type="evidence" value="ECO:0007669"/>
    <property type="project" value="TreeGrafter"/>
</dbReference>
<dbReference type="SUPFAM" id="SSF160544">
    <property type="entry name" value="EscU C-terminal domain-like"/>
    <property type="match status" value="1"/>
</dbReference>
<dbReference type="Pfam" id="PF01312">
    <property type="entry name" value="Bac_export_2"/>
    <property type="match status" value="1"/>
</dbReference>
<evidence type="ECO:0000313" key="1">
    <source>
        <dbReference type="EMBL" id="QHA00734.1"/>
    </source>
</evidence>
<dbReference type="EMBL" id="CP046996">
    <property type="protein sequence ID" value="QHA00734.1"/>
    <property type="molecule type" value="Genomic_DNA"/>
</dbReference>
<protein>
    <submittedName>
        <fullName evidence="1">Type III secretion protein</fullName>
    </submittedName>
</protein>
<dbReference type="PANTHER" id="PTHR30531:SF12">
    <property type="entry name" value="FLAGELLAR BIOSYNTHETIC PROTEIN FLHB"/>
    <property type="match status" value="1"/>
</dbReference>
<reference evidence="1 2" key="1">
    <citation type="submission" date="2019-12" db="EMBL/GenBank/DDBJ databases">
        <title>Sequence classification of anaerobic respiratory reductive dehalogenases: First we see many, then we see few.</title>
        <authorList>
            <person name="Molenda O."/>
            <person name="Puentes Jacome L.A."/>
            <person name="Cao X."/>
            <person name="Nesbo C.L."/>
            <person name="Tang S."/>
            <person name="Morson N."/>
            <person name="Patron J."/>
            <person name="Lomheim L."/>
            <person name="Wishart D.S."/>
            <person name="Edwards E.A."/>
        </authorList>
    </citation>
    <scope>NUCLEOTIDE SEQUENCE [LARGE SCALE GENOMIC DNA]</scope>
    <source>
        <strain evidence="1 2">12DCA</strain>
    </source>
</reference>
<dbReference type="Gene3D" id="3.40.1690.10">
    <property type="entry name" value="secretion proteins EscU"/>
    <property type="match status" value="1"/>
</dbReference>
<dbReference type="Proteomes" id="UP000430508">
    <property type="component" value="Chromosome"/>
</dbReference>
<organism evidence="1 2">
    <name type="scientific">Dehalobacter restrictus</name>
    <dbReference type="NCBI Taxonomy" id="55583"/>
    <lineage>
        <taxon>Bacteria</taxon>
        <taxon>Bacillati</taxon>
        <taxon>Bacillota</taxon>
        <taxon>Clostridia</taxon>
        <taxon>Eubacteriales</taxon>
        <taxon>Desulfitobacteriaceae</taxon>
        <taxon>Dehalobacter</taxon>
    </lineage>
</organism>
<dbReference type="PANTHER" id="PTHR30531">
    <property type="entry name" value="FLAGELLAR BIOSYNTHETIC PROTEIN FLHB"/>
    <property type="match status" value="1"/>
</dbReference>
<proteinExistence type="predicted"/>
<dbReference type="GO" id="GO:0009306">
    <property type="term" value="P:protein secretion"/>
    <property type="evidence" value="ECO:0007669"/>
    <property type="project" value="InterPro"/>
</dbReference>
<dbReference type="AlphaFoldDB" id="A0A857DHF7"/>